<dbReference type="AlphaFoldDB" id="A0A0R3TG84"/>
<feature type="transmembrane region" description="Helical" evidence="5">
    <location>
        <begin position="124"/>
        <end position="141"/>
    </location>
</feature>
<dbReference type="OrthoDB" id="1735926at2759"/>
<evidence type="ECO:0000256" key="4">
    <source>
        <dbReference type="ARBA" id="ARBA00023136"/>
    </source>
</evidence>
<keyword evidence="3 5" id="KW-1133">Transmembrane helix</keyword>
<feature type="domain" description="Bicarbonate transporter-like transmembrane" evidence="6">
    <location>
        <begin position="31"/>
        <end position="458"/>
    </location>
</feature>
<feature type="transmembrane region" description="Helical" evidence="5">
    <location>
        <begin position="378"/>
        <end position="402"/>
    </location>
</feature>
<dbReference type="InterPro" id="IPR003020">
    <property type="entry name" value="HCO3_transpt_euk"/>
</dbReference>
<evidence type="ECO:0000256" key="2">
    <source>
        <dbReference type="ARBA" id="ARBA00022692"/>
    </source>
</evidence>
<evidence type="ECO:0000259" key="6">
    <source>
        <dbReference type="Pfam" id="PF00955"/>
    </source>
</evidence>
<reference evidence="7 8" key="2">
    <citation type="submission" date="2018-11" db="EMBL/GenBank/DDBJ databases">
        <authorList>
            <consortium name="Pathogen Informatics"/>
        </authorList>
    </citation>
    <scope>NUCLEOTIDE SEQUENCE [LARGE SCALE GENOMIC DNA]</scope>
</reference>
<feature type="transmembrane region" description="Helical" evidence="5">
    <location>
        <begin position="338"/>
        <end position="357"/>
    </location>
</feature>
<keyword evidence="8" id="KW-1185">Reference proteome</keyword>
<evidence type="ECO:0000313" key="9">
    <source>
        <dbReference type="WBParaSite" id="HNAJ_0000607501-mRNA-1"/>
    </source>
</evidence>
<dbReference type="Proteomes" id="UP000278807">
    <property type="component" value="Unassembled WGS sequence"/>
</dbReference>
<feature type="transmembrane region" description="Helical" evidence="5">
    <location>
        <begin position="250"/>
        <end position="268"/>
    </location>
</feature>
<evidence type="ECO:0000256" key="3">
    <source>
        <dbReference type="ARBA" id="ARBA00022989"/>
    </source>
</evidence>
<evidence type="ECO:0000313" key="8">
    <source>
        <dbReference type="Proteomes" id="UP000278807"/>
    </source>
</evidence>
<accession>A0A0R3TG84</accession>
<dbReference type="GO" id="GO:0006820">
    <property type="term" value="P:monoatomic anion transport"/>
    <property type="evidence" value="ECO:0007669"/>
    <property type="project" value="InterPro"/>
</dbReference>
<feature type="transmembrane region" description="Helical" evidence="5">
    <location>
        <begin position="288"/>
        <end position="306"/>
    </location>
</feature>
<feature type="transmembrane region" description="Helical" evidence="5">
    <location>
        <begin position="91"/>
        <end position="112"/>
    </location>
</feature>
<name>A0A0R3TG84_RODNA</name>
<dbReference type="GO" id="GO:0008510">
    <property type="term" value="F:sodium:bicarbonate symporter activity"/>
    <property type="evidence" value="ECO:0007669"/>
    <property type="project" value="TreeGrafter"/>
</dbReference>
<dbReference type="EMBL" id="UZAE01005982">
    <property type="protein sequence ID" value="VDO01931.1"/>
    <property type="molecule type" value="Genomic_DNA"/>
</dbReference>
<feature type="transmembrane region" description="Helical" evidence="5">
    <location>
        <begin position="27"/>
        <end position="54"/>
    </location>
</feature>
<feature type="transmembrane region" description="Helical" evidence="5">
    <location>
        <begin position="441"/>
        <end position="461"/>
    </location>
</feature>
<dbReference type="PANTHER" id="PTHR11453">
    <property type="entry name" value="ANION EXCHANGE PROTEIN"/>
    <property type="match status" value="1"/>
</dbReference>
<dbReference type="PRINTS" id="PR01231">
    <property type="entry name" value="HCO3TRNSPORT"/>
</dbReference>
<reference evidence="9" key="1">
    <citation type="submission" date="2017-02" db="UniProtKB">
        <authorList>
            <consortium name="WormBaseParasite"/>
        </authorList>
    </citation>
    <scope>IDENTIFICATION</scope>
</reference>
<evidence type="ECO:0000256" key="1">
    <source>
        <dbReference type="ARBA" id="ARBA00004141"/>
    </source>
</evidence>
<protein>
    <submittedName>
        <fullName evidence="9">HCO3_cotransp domain-containing protein</fullName>
    </submittedName>
</protein>
<comment type="subcellular location">
    <subcellularLocation>
        <location evidence="1">Membrane</location>
        <topology evidence="1">Multi-pass membrane protein</topology>
    </subcellularLocation>
</comment>
<dbReference type="WBParaSite" id="HNAJ_0000607501-mRNA-1">
    <property type="protein sequence ID" value="HNAJ_0000607501-mRNA-1"/>
    <property type="gene ID" value="HNAJ_0000607501"/>
</dbReference>
<dbReference type="PANTHER" id="PTHR11453:SF36">
    <property type="entry name" value="ANION EXCHANGE PROTEIN"/>
    <property type="match status" value="1"/>
</dbReference>
<evidence type="ECO:0000313" key="7">
    <source>
        <dbReference type="EMBL" id="VDO01931.1"/>
    </source>
</evidence>
<dbReference type="GO" id="GO:0005452">
    <property type="term" value="F:solute:inorganic anion antiporter activity"/>
    <property type="evidence" value="ECO:0007669"/>
    <property type="project" value="InterPro"/>
</dbReference>
<organism evidence="9">
    <name type="scientific">Rodentolepis nana</name>
    <name type="common">Dwarf tapeworm</name>
    <name type="synonym">Hymenolepis nana</name>
    <dbReference type="NCBI Taxonomy" id="102285"/>
    <lineage>
        <taxon>Eukaryota</taxon>
        <taxon>Metazoa</taxon>
        <taxon>Spiralia</taxon>
        <taxon>Lophotrochozoa</taxon>
        <taxon>Platyhelminthes</taxon>
        <taxon>Cestoda</taxon>
        <taxon>Eucestoda</taxon>
        <taxon>Cyclophyllidea</taxon>
        <taxon>Hymenolepididae</taxon>
        <taxon>Rodentolepis</taxon>
    </lineage>
</organism>
<keyword evidence="4 5" id="KW-0472">Membrane</keyword>
<dbReference type="Pfam" id="PF00955">
    <property type="entry name" value="HCO3_cotransp"/>
    <property type="match status" value="1"/>
</dbReference>
<dbReference type="GO" id="GO:0005886">
    <property type="term" value="C:plasma membrane"/>
    <property type="evidence" value="ECO:0007669"/>
    <property type="project" value="TreeGrafter"/>
</dbReference>
<dbReference type="InterPro" id="IPR011531">
    <property type="entry name" value="HCO3_transpt-like_TM_dom"/>
</dbReference>
<sequence length="510" mass="57594">MRLNSFEIWFKTADVVNDVSSIDSYRLLLCTSSLLGTMESILSGAVVGILYALFAGQPLTIMGSTGPVLVFESIIYRLCETSRWSYLSFRFWIGMWVALFLFIMVAFDLSALVRFITRFTEESFALLIALIFVFEALKKTYSISYKYPINLDWKPFHAPPVDCRCSKPENYTEKELLDYARDAYPILDLPFIGTNDTDAHHYTNENRTIDWNRLNENYYSWDSIEAQKQCKILRGVWNNQACEGFYAPDIFLFCILLAILCFALSYGLRSLRNSGFFPSRVRSLISDFAVLIAIVICSLIDYFTGLHTPKLLVPVSFEPTLGYNKRGWIIPPFNGNPWWTSLAAIGPALLAVILIFMDQQITSVIVNRRENKLKKGGGYHLDLLVVTITIAVNSVLGIPWFVAATVLSINHVISLKKESESSAPGECPIFLGCREQRVTGFFIFLSIGLSVFMSSVLRTSISGKLDWRKLRSLLASSVVSSSAKEEKKSVEKLVNAMSSLFIGYVICRVR</sequence>
<gene>
    <name evidence="7" type="ORF">HNAJ_LOCUS6071</name>
</gene>
<dbReference type="GO" id="GO:0051453">
    <property type="term" value="P:regulation of intracellular pH"/>
    <property type="evidence" value="ECO:0007669"/>
    <property type="project" value="TreeGrafter"/>
</dbReference>
<keyword evidence="2 5" id="KW-0812">Transmembrane</keyword>
<proteinExistence type="predicted"/>
<evidence type="ECO:0000256" key="5">
    <source>
        <dbReference type="SAM" id="Phobius"/>
    </source>
</evidence>
<dbReference type="STRING" id="102285.A0A0R3TG84"/>